<gene>
    <name evidence="1" type="ORF">L2E82_11205</name>
</gene>
<reference evidence="2" key="1">
    <citation type="journal article" date="2022" name="Mol. Ecol. Resour.">
        <title>The genomes of chicory, endive, great burdock and yacon provide insights into Asteraceae palaeo-polyploidization history and plant inulin production.</title>
        <authorList>
            <person name="Fan W."/>
            <person name="Wang S."/>
            <person name="Wang H."/>
            <person name="Wang A."/>
            <person name="Jiang F."/>
            <person name="Liu H."/>
            <person name="Zhao H."/>
            <person name="Xu D."/>
            <person name="Zhang Y."/>
        </authorList>
    </citation>
    <scope>NUCLEOTIDE SEQUENCE [LARGE SCALE GENOMIC DNA]</scope>
    <source>
        <strain evidence="2">cv. Punajuju</strain>
    </source>
</reference>
<reference evidence="1 2" key="2">
    <citation type="journal article" date="2022" name="Mol. Ecol. Resour.">
        <title>The genomes of chicory, endive, great burdock and yacon provide insights into Asteraceae paleo-polyploidization history and plant inulin production.</title>
        <authorList>
            <person name="Fan W."/>
            <person name="Wang S."/>
            <person name="Wang H."/>
            <person name="Wang A."/>
            <person name="Jiang F."/>
            <person name="Liu H."/>
            <person name="Zhao H."/>
            <person name="Xu D."/>
            <person name="Zhang Y."/>
        </authorList>
    </citation>
    <scope>NUCLEOTIDE SEQUENCE [LARGE SCALE GENOMIC DNA]</scope>
    <source>
        <strain evidence="2">cv. Punajuju</strain>
        <tissue evidence="1">Leaves</tissue>
    </source>
</reference>
<proteinExistence type="predicted"/>
<name>A0ACB9GDD5_CICIN</name>
<sequence length="84" mass="9332">MSSLQFLSSQSQSISTPLPSSHPVFAAAYESKGFISPVILKDPKKQLELAVNAVFDSWDSPREIKYRNPSIGEKKLYGEFLINA</sequence>
<keyword evidence="2" id="KW-1185">Reference proteome</keyword>
<protein>
    <submittedName>
        <fullName evidence="1">Uncharacterized protein</fullName>
    </submittedName>
</protein>
<evidence type="ECO:0000313" key="2">
    <source>
        <dbReference type="Proteomes" id="UP001055811"/>
    </source>
</evidence>
<dbReference type="Proteomes" id="UP001055811">
    <property type="component" value="Linkage Group LG02"/>
</dbReference>
<dbReference type="EMBL" id="CM042010">
    <property type="protein sequence ID" value="KAI3781198.1"/>
    <property type="molecule type" value="Genomic_DNA"/>
</dbReference>
<evidence type="ECO:0000313" key="1">
    <source>
        <dbReference type="EMBL" id="KAI3781198.1"/>
    </source>
</evidence>
<comment type="caution">
    <text evidence="1">The sequence shown here is derived from an EMBL/GenBank/DDBJ whole genome shotgun (WGS) entry which is preliminary data.</text>
</comment>
<organism evidence="1 2">
    <name type="scientific">Cichorium intybus</name>
    <name type="common">Chicory</name>
    <dbReference type="NCBI Taxonomy" id="13427"/>
    <lineage>
        <taxon>Eukaryota</taxon>
        <taxon>Viridiplantae</taxon>
        <taxon>Streptophyta</taxon>
        <taxon>Embryophyta</taxon>
        <taxon>Tracheophyta</taxon>
        <taxon>Spermatophyta</taxon>
        <taxon>Magnoliopsida</taxon>
        <taxon>eudicotyledons</taxon>
        <taxon>Gunneridae</taxon>
        <taxon>Pentapetalae</taxon>
        <taxon>asterids</taxon>
        <taxon>campanulids</taxon>
        <taxon>Asterales</taxon>
        <taxon>Asteraceae</taxon>
        <taxon>Cichorioideae</taxon>
        <taxon>Cichorieae</taxon>
        <taxon>Cichoriinae</taxon>
        <taxon>Cichorium</taxon>
    </lineage>
</organism>
<accession>A0ACB9GDD5</accession>